<sequence length="776" mass="84425">MTAAVYRNGTPSLSIPQTQNTAPVLEFNCLYTHDLRRKAKRWQDGFLRYHTFNRRVMVYDIPRNFVGDTHWTSGEALQDGDEVMLEKDGVMVQVAEAVGKTETDLTELRNSRKKGSSERGSSPPTRGPQTPAARTVNAALARSLTQLKHRSLNALLGTSKGPIGKAALPAKSPFETRHNDVENERWEEGRPPKRQRTEAAPAKKVTKPGVQPLWARTVDAAIKKTKAPRPRARQSLEPEEVIDPREDELEPEKLLPGFSSDALVPLSSPPREKPAGMRSAPPARSSSPGFQTQKTPARQAVLREEAPVVRKPRAVDCQIERSTNKVPEEPQPQPLEAQEPTSDRRVASRPIKQPAPVLDQRSSVPQRTEPERPPSSKPGATLRVASGASKKNMLLCQDQFASKPKRVSSTNTDDAADTLLGAAVDEIEDELPGTKAKSQRQMLDERLARISAKQRKADALPIENTDAPLPPVDQMSTAKAAQSQVVSLFASNDQRHSSDSASELAKLDEMISAPVPATDDSPVLNVTSVAKQMPLELTAEHAAPVNFNGPSPRRKKGVGRREIRASAQSCFPEPVSSIPEAAAGVAADACPMEDRSPRQETQPAAAEKEAVGDPPNEHPRPFRRANSGTEQMATAKPKRIPGAPMRFTPSPQKRSAFTKTHQTHSGPRDTAMPPPLKPTGVSGNTNRDQKSLRPAVSLKTTASGTAAVMVGRPSQALKPAGELRSPGSAEIVEAKPDPWSREAFDLFGWRPPGWDEERWCFKDVAEAVEEVAKGAG</sequence>
<dbReference type="Proteomes" id="UP000309340">
    <property type="component" value="Unassembled WGS sequence"/>
</dbReference>
<dbReference type="PANTHER" id="PTHR28535:SF1">
    <property type="entry name" value="PROTEIN ZGRF1"/>
    <property type="match status" value="1"/>
</dbReference>
<feature type="region of interest" description="Disordered" evidence="1">
    <location>
        <begin position="584"/>
        <end position="737"/>
    </location>
</feature>
<dbReference type="AlphaFoldDB" id="A0A4U0XAC2"/>
<evidence type="ECO:0000313" key="3">
    <source>
        <dbReference type="EMBL" id="TKA73031.1"/>
    </source>
</evidence>
<feature type="compositionally biased region" description="Basic and acidic residues" evidence="1">
    <location>
        <begin position="318"/>
        <end position="328"/>
    </location>
</feature>
<dbReference type="Pfam" id="PF10382">
    <property type="entry name" value="ZGRF1-like_N"/>
    <property type="match status" value="1"/>
</dbReference>
<feature type="compositionally biased region" description="Polar residues" evidence="1">
    <location>
        <begin position="649"/>
        <end position="665"/>
    </location>
</feature>
<evidence type="ECO:0000259" key="2">
    <source>
        <dbReference type="Pfam" id="PF10382"/>
    </source>
</evidence>
<dbReference type="InterPro" id="IPR018838">
    <property type="entry name" value="ZGRF1-like_N"/>
</dbReference>
<organism evidence="3 4">
    <name type="scientific">Friedmanniomyces simplex</name>
    <dbReference type="NCBI Taxonomy" id="329884"/>
    <lineage>
        <taxon>Eukaryota</taxon>
        <taxon>Fungi</taxon>
        <taxon>Dikarya</taxon>
        <taxon>Ascomycota</taxon>
        <taxon>Pezizomycotina</taxon>
        <taxon>Dothideomycetes</taxon>
        <taxon>Dothideomycetidae</taxon>
        <taxon>Mycosphaerellales</taxon>
        <taxon>Teratosphaeriaceae</taxon>
        <taxon>Friedmanniomyces</taxon>
    </lineage>
</organism>
<feature type="compositionally biased region" description="Acidic residues" evidence="1">
    <location>
        <begin position="237"/>
        <end position="250"/>
    </location>
</feature>
<feature type="region of interest" description="Disordered" evidence="1">
    <location>
        <begin position="453"/>
        <end position="478"/>
    </location>
</feature>
<feature type="region of interest" description="Disordered" evidence="1">
    <location>
        <begin position="167"/>
        <end position="207"/>
    </location>
</feature>
<dbReference type="GO" id="GO:0035861">
    <property type="term" value="C:site of double-strand break"/>
    <property type="evidence" value="ECO:0007669"/>
    <property type="project" value="TreeGrafter"/>
</dbReference>
<name>A0A4U0XAC2_9PEZI</name>
<comment type="caution">
    <text evidence="3">The sequence shown here is derived from an EMBL/GenBank/DDBJ whole genome shotgun (WGS) entry which is preliminary data.</text>
</comment>
<feature type="compositionally biased region" description="Basic and acidic residues" evidence="1">
    <location>
        <begin position="606"/>
        <end position="620"/>
    </location>
</feature>
<dbReference type="STRING" id="329884.A0A4U0XAC2"/>
<reference evidence="3 4" key="1">
    <citation type="submission" date="2017-03" db="EMBL/GenBank/DDBJ databases">
        <title>Genomes of endolithic fungi from Antarctica.</title>
        <authorList>
            <person name="Coleine C."/>
            <person name="Masonjones S."/>
            <person name="Stajich J.E."/>
        </authorList>
    </citation>
    <scope>NUCLEOTIDE SEQUENCE [LARGE SCALE GENOMIC DNA]</scope>
    <source>
        <strain evidence="3 4">CCFEE 5184</strain>
    </source>
</reference>
<feature type="compositionally biased region" description="Basic and acidic residues" evidence="1">
    <location>
        <begin position="174"/>
        <end position="197"/>
    </location>
</feature>
<dbReference type="EMBL" id="NAJQ01000283">
    <property type="protein sequence ID" value="TKA73031.1"/>
    <property type="molecule type" value="Genomic_DNA"/>
</dbReference>
<dbReference type="OrthoDB" id="6513042at2759"/>
<feature type="compositionally biased region" description="Low complexity" evidence="1">
    <location>
        <begin position="276"/>
        <end position="289"/>
    </location>
</feature>
<evidence type="ECO:0000256" key="1">
    <source>
        <dbReference type="SAM" id="MobiDB-lite"/>
    </source>
</evidence>
<accession>A0A4U0XAC2</accession>
<feature type="domain" description="5'-3' DNA helicase ZGRF1-like N-terminal" evidence="2">
    <location>
        <begin position="24"/>
        <end position="105"/>
    </location>
</feature>
<keyword evidence="4" id="KW-1185">Reference proteome</keyword>
<feature type="region of interest" description="Disordered" evidence="1">
    <location>
        <begin position="541"/>
        <end position="571"/>
    </location>
</feature>
<feature type="region of interest" description="Disordered" evidence="1">
    <location>
        <begin position="97"/>
        <end position="133"/>
    </location>
</feature>
<feature type="compositionally biased region" description="Basic and acidic residues" evidence="1">
    <location>
        <begin position="99"/>
        <end position="110"/>
    </location>
</feature>
<dbReference type="GO" id="GO:0005634">
    <property type="term" value="C:nucleus"/>
    <property type="evidence" value="ECO:0007669"/>
    <property type="project" value="TreeGrafter"/>
</dbReference>
<protein>
    <recommendedName>
        <fullName evidence="2">5'-3' DNA helicase ZGRF1-like N-terminal domain-containing protein</fullName>
    </recommendedName>
</protein>
<dbReference type="GO" id="GO:0006302">
    <property type="term" value="P:double-strand break repair"/>
    <property type="evidence" value="ECO:0007669"/>
    <property type="project" value="TreeGrafter"/>
</dbReference>
<dbReference type="InterPro" id="IPR052800">
    <property type="entry name" value="DNA_Repair_Helicase_ZGRF1"/>
</dbReference>
<feature type="region of interest" description="Disordered" evidence="1">
    <location>
        <begin position="224"/>
        <end position="390"/>
    </location>
</feature>
<gene>
    <name evidence="3" type="ORF">B0A55_07052</name>
</gene>
<proteinExistence type="predicted"/>
<evidence type="ECO:0000313" key="4">
    <source>
        <dbReference type="Proteomes" id="UP000309340"/>
    </source>
</evidence>
<dbReference type="PANTHER" id="PTHR28535">
    <property type="entry name" value="ZINC FINGER GRF-TYPE CONTAINING 1"/>
    <property type="match status" value="1"/>
</dbReference>